<name>A0ABT5NFL7_9PSED</name>
<evidence type="ECO:0000313" key="1">
    <source>
        <dbReference type="EMBL" id="MDD0987331.1"/>
    </source>
</evidence>
<proteinExistence type="predicted"/>
<evidence type="ECO:0000313" key="2">
    <source>
        <dbReference type="Proteomes" id="UP001148189"/>
    </source>
</evidence>
<dbReference type="RefSeq" id="WP_273866720.1">
    <property type="nucleotide sequence ID" value="NZ_JAMDHD010000031.1"/>
</dbReference>
<gene>
    <name evidence="1" type="ORF">M5G21_20430</name>
</gene>
<comment type="caution">
    <text evidence="1">The sequence shown here is derived from an EMBL/GenBank/DDBJ whole genome shotgun (WGS) entry which is preliminary data.</text>
</comment>
<dbReference type="EMBL" id="JAMDHD010000031">
    <property type="protein sequence ID" value="MDD0987331.1"/>
    <property type="molecule type" value="Genomic_DNA"/>
</dbReference>
<reference evidence="1" key="1">
    <citation type="submission" date="2022-05" db="EMBL/GenBank/DDBJ databases">
        <title>Novel Pseudomonas spp. Isolated from a Rainbow Trout Aquaculture Facility.</title>
        <authorList>
            <person name="Testerman T."/>
            <person name="Graf J."/>
        </authorList>
    </citation>
    <scope>NUCLEOTIDE SEQUENCE</scope>
    <source>
        <strain evidence="1">ID1050</strain>
    </source>
</reference>
<dbReference type="InterPro" id="IPR048207">
    <property type="entry name" value="HprT-like"/>
</dbReference>
<accession>A0ABT5NFL7</accession>
<organism evidence="1 2">
    <name type="scientific">Pseudomonas shahriarae</name>
    <dbReference type="NCBI Taxonomy" id="2745512"/>
    <lineage>
        <taxon>Bacteria</taxon>
        <taxon>Pseudomonadati</taxon>
        <taxon>Pseudomonadota</taxon>
        <taxon>Gammaproteobacteria</taxon>
        <taxon>Pseudomonadales</taxon>
        <taxon>Pseudomonadaceae</taxon>
        <taxon>Pseudomonas</taxon>
    </lineage>
</organism>
<dbReference type="Proteomes" id="UP001148189">
    <property type="component" value="Unassembled WGS sequence"/>
</dbReference>
<protein>
    <submittedName>
        <fullName evidence="1">Type III secretion protein</fullName>
    </submittedName>
</protein>
<dbReference type="NCBIfam" id="NF041532">
    <property type="entry name" value="HprT"/>
    <property type="match status" value="1"/>
</dbReference>
<keyword evidence="2" id="KW-1185">Reference proteome</keyword>
<sequence>MKQRIACITLLGLTLLMEGCTATCRGDSCSRPQSSADKLVVWWPPQMRVEHGPSGERSDYQTISLER</sequence>